<keyword evidence="3" id="KW-1185">Reference proteome</keyword>
<sequence>MTIAGVLIQSSTYSVKETIDRIQTVILDHGGTIYVRINQQTELRSVGQDLRPLEYLLFGNPKVGGAIMTANPVAALDLPLKVIAWEDEQQQVRVAFNAASFIETRYSLPSTIAASTELTALVGSALSPEKLIGS</sequence>
<name>A0ABS3QLP5_9BACT</name>
<dbReference type="EMBL" id="JAGETZ010000015">
    <property type="protein sequence ID" value="MBO2012137.1"/>
    <property type="molecule type" value="Genomic_DNA"/>
</dbReference>
<dbReference type="CDD" id="cd14797">
    <property type="entry name" value="DUF302"/>
    <property type="match status" value="1"/>
</dbReference>
<dbReference type="PANTHER" id="PTHR38342:SF2">
    <property type="entry name" value="INNER MEMBRANE OR EXPORTED"/>
    <property type="match status" value="1"/>
</dbReference>
<dbReference type="InterPro" id="IPR005180">
    <property type="entry name" value="DUF302"/>
</dbReference>
<comment type="caution">
    <text evidence="2">The sequence shown here is derived from an EMBL/GenBank/DDBJ whole genome shotgun (WGS) entry which is preliminary data.</text>
</comment>
<evidence type="ECO:0000313" key="2">
    <source>
        <dbReference type="EMBL" id="MBO2012137.1"/>
    </source>
</evidence>
<dbReference type="Pfam" id="PF03625">
    <property type="entry name" value="DUF302"/>
    <property type="match status" value="1"/>
</dbReference>
<evidence type="ECO:0000313" key="3">
    <source>
        <dbReference type="Proteomes" id="UP000664369"/>
    </source>
</evidence>
<evidence type="ECO:0000259" key="1">
    <source>
        <dbReference type="Pfam" id="PF03625"/>
    </source>
</evidence>
<feature type="domain" description="DUF302" evidence="1">
    <location>
        <begin position="37"/>
        <end position="97"/>
    </location>
</feature>
<dbReference type="SUPFAM" id="SSF103247">
    <property type="entry name" value="TT1751-like"/>
    <property type="match status" value="1"/>
</dbReference>
<organism evidence="2 3">
    <name type="scientific">Hymenobacter negativus</name>
    <dbReference type="NCBI Taxonomy" id="2795026"/>
    <lineage>
        <taxon>Bacteria</taxon>
        <taxon>Pseudomonadati</taxon>
        <taxon>Bacteroidota</taxon>
        <taxon>Cytophagia</taxon>
        <taxon>Cytophagales</taxon>
        <taxon>Hymenobacteraceae</taxon>
        <taxon>Hymenobacter</taxon>
    </lineage>
</organism>
<reference evidence="2 3" key="1">
    <citation type="submission" date="2021-03" db="EMBL/GenBank/DDBJ databases">
        <authorList>
            <person name="Kim M.K."/>
        </authorList>
    </citation>
    <scope>NUCLEOTIDE SEQUENCE [LARGE SCALE GENOMIC DNA]</scope>
    <source>
        <strain evidence="2 3">BT442</strain>
    </source>
</reference>
<accession>A0ABS3QLP5</accession>
<dbReference type="Proteomes" id="UP000664369">
    <property type="component" value="Unassembled WGS sequence"/>
</dbReference>
<dbReference type="RefSeq" id="WP_208177905.1">
    <property type="nucleotide sequence ID" value="NZ_JAGETZ010000015.1"/>
</dbReference>
<proteinExistence type="predicted"/>
<gene>
    <name evidence="2" type="ORF">J4E00_23935</name>
</gene>
<dbReference type="InterPro" id="IPR035923">
    <property type="entry name" value="TT1751-like_sf"/>
</dbReference>
<protein>
    <submittedName>
        <fullName evidence="2">DUF302 domain-containing protein</fullName>
    </submittedName>
</protein>
<dbReference type="Gene3D" id="3.30.310.70">
    <property type="entry name" value="TT1751-like domain"/>
    <property type="match status" value="1"/>
</dbReference>
<dbReference type="PANTHER" id="PTHR38342">
    <property type="entry name" value="SLR5037 PROTEIN"/>
    <property type="match status" value="1"/>
</dbReference>